<dbReference type="Proteomes" id="UP001232063">
    <property type="component" value="Unassembled WGS sequence"/>
</dbReference>
<organism evidence="2 3">
    <name type="scientific">Xanthocytophaga agilis</name>
    <dbReference type="NCBI Taxonomy" id="3048010"/>
    <lineage>
        <taxon>Bacteria</taxon>
        <taxon>Pseudomonadati</taxon>
        <taxon>Bacteroidota</taxon>
        <taxon>Cytophagia</taxon>
        <taxon>Cytophagales</taxon>
        <taxon>Rhodocytophagaceae</taxon>
        <taxon>Xanthocytophaga</taxon>
    </lineage>
</organism>
<name>A0AAE3R9Z4_9BACT</name>
<feature type="transmembrane region" description="Helical" evidence="1">
    <location>
        <begin position="196"/>
        <end position="216"/>
    </location>
</feature>
<feature type="transmembrane region" description="Helical" evidence="1">
    <location>
        <begin position="36"/>
        <end position="53"/>
    </location>
</feature>
<feature type="transmembrane region" description="Helical" evidence="1">
    <location>
        <begin position="12"/>
        <end position="30"/>
    </location>
</feature>
<dbReference type="EMBL" id="JASJOU010000008">
    <property type="protein sequence ID" value="MDJ1503497.1"/>
    <property type="molecule type" value="Genomic_DNA"/>
</dbReference>
<keyword evidence="1" id="KW-1133">Transmembrane helix</keyword>
<evidence type="ECO:0000313" key="2">
    <source>
        <dbReference type="EMBL" id="MDJ1503497.1"/>
    </source>
</evidence>
<feature type="transmembrane region" description="Helical" evidence="1">
    <location>
        <begin position="116"/>
        <end position="136"/>
    </location>
</feature>
<keyword evidence="1" id="KW-0812">Transmembrane</keyword>
<evidence type="ECO:0000256" key="1">
    <source>
        <dbReference type="SAM" id="Phobius"/>
    </source>
</evidence>
<reference evidence="2" key="1">
    <citation type="submission" date="2023-05" db="EMBL/GenBank/DDBJ databases">
        <authorList>
            <person name="Zhang X."/>
        </authorList>
    </citation>
    <scope>NUCLEOTIDE SEQUENCE</scope>
    <source>
        <strain evidence="2">BD1B2-1</strain>
    </source>
</reference>
<gene>
    <name evidence="2" type="ORF">QNI22_22710</name>
</gene>
<keyword evidence="3" id="KW-1185">Reference proteome</keyword>
<sequence length="323" mass="36401">MIIHKEISNKIFVISGICMLLISIGLLLQGGAIGELFGSFLIVVGVQMLLHVLKIRSELIGNKIKNNALKLQNIEITSWNLNDYNPPRRLMLRTMAYYDLGNLFSSSWKKLFKTQLIFIISGLIMLLISIGLLLQGGAIGELFGSFLIVVGVQMLLHVLKIRSEQIHITDSPIHDIIREFIKEIFFYLKHIINRNLFYAGIGIIWIVSAFILNNILETANSYLNPPVINSIPDPGYDTASSDYQGYQGGAAYEVYASYVRLYTLLGFLGVTLVILIYIAVLLSSKKFSLLYRDSDIQVKHKIAFITLVVFYIVLAVLIHIFLL</sequence>
<dbReference type="RefSeq" id="WP_314514109.1">
    <property type="nucleotide sequence ID" value="NZ_JASJOU010000008.1"/>
</dbReference>
<proteinExistence type="predicted"/>
<protein>
    <submittedName>
        <fullName evidence="2">Uncharacterized protein</fullName>
    </submittedName>
</protein>
<dbReference type="AlphaFoldDB" id="A0AAE3R9Z4"/>
<keyword evidence="1" id="KW-0472">Membrane</keyword>
<evidence type="ECO:0000313" key="3">
    <source>
        <dbReference type="Proteomes" id="UP001232063"/>
    </source>
</evidence>
<feature type="transmembrane region" description="Helical" evidence="1">
    <location>
        <begin position="261"/>
        <end position="282"/>
    </location>
</feature>
<feature type="transmembrane region" description="Helical" evidence="1">
    <location>
        <begin position="302"/>
        <end position="322"/>
    </location>
</feature>
<feature type="transmembrane region" description="Helical" evidence="1">
    <location>
        <begin position="142"/>
        <end position="159"/>
    </location>
</feature>
<comment type="caution">
    <text evidence="2">The sequence shown here is derived from an EMBL/GenBank/DDBJ whole genome shotgun (WGS) entry which is preliminary data.</text>
</comment>
<accession>A0AAE3R9Z4</accession>